<gene>
    <name evidence="2" type="ORF">ASIM_LOCUS3123</name>
</gene>
<sequence length="205" mass="23641">MITANVPSAKKIIVHGPDSGSGGIPSQFPIHEDTIFQQLLTDSIEFFNIPENEVENYFLVDTKTNLVHIPSSFVRDFYFFHRSVYPQITLQYIDPDEAHIRMREMAFTQKLIEMGKVLLTHNALKHSPKTVIPQRIFFLHDEFTHLPSFPRKSLEACFGMYTGPMGPELQTMDAMHKFVWAQVMRTTSQKTFIFPCCNLFFGMGM</sequence>
<protein>
    <submittedName>
        <fullName evidence="4">Protein unc-80 homolog (inferred by orthology to a human protein)</fullName>
    </submittedName>
</protein>
<reference evidence="2 3" key="2">
    <citation type="submission" date="2018-11" db="EMBL/GenBank/DDBJ databases">
        <authorList>
            <consortium name="Pathogen Informatics"/>
        </authorList>
    </citation>
    <scope>NUCLEOTIDE SEQUENCE [LARGE SCALE GENOMIC DNA]</scope>
</reference>
<proteinExistence type="predicted"/>
<dbReference type="OrthoDB" id="5811172at2759"/>
<dbReference type="GO" id="GO:0055080">
    <property type="term" value="P:monoatomic cation homeostasis"/>
    <property type="evidence" value="ECO:0007669"/>
    <property type="project" value="TreeGrafter"/>
</dbReference>
<dbReference type="EMBL" id="UYRR01004616">
    <property type="protein sequence ID" value="VDK21183.1"/>
    <property type="molecule type" value="Genomic_DNA"/>
</dbReference>
<evidence type="ECO:0000313" key="2">
    <source>
        <dbReference type="EMBL" id="VDK21183.1"/>
    </source>
</evidence>
<dbReference type="InterPro" id="IPR046460">
    <property type="entry name" value="UNC80_C"/>
</dbReference>
<dbReference type="GO" id="GO:0034703">
    <property type="term" value="C:cation channel complex"/>
    <property type="evidence" value="ECO:0007669"/>
    <property type="project" value="TreeGrafter"/>
</dbReference>
<name>A0A0M3J6T8_ANISI</name>
<feature type="domain" description="Protein UNC80 C-terminal" evidence="1">
    <location>
        <begin position="1"/>
        <end position="186"/>
    </location>
</feature>
<dbReference type="PANTHER" id="PTHR31781">
    <property type="entry name" value="UNC80"/>
    <property type="match status" value="1"/>
</dbReference>
<reference evidence="4" key="1">
    <citation type="submission" date="2017-02" db="UniProtKB">
        <authorList>
            <consortium name="WormBaseParasite"/>
        </authorList>
    </citation>
    <scope>IDENTIFICATION</scope>
</reference>
<keyword evidence="3" id="KW-1185">Reference proteome</keyword>
<dbReference type="Pfam" id="PF20262">
    <property type="entry name" value="UNC80_C"/>
    <property type="match status" value="1"/>
</dbReference>
<dbReference type="PANTHER" id="PTHR31781:SF1">
    <property type="entry name" value="PROTEIN UNC-80 HOMOLOG"/>
    <property type="match status" value="1"/>
</dbReference>
<evidence type="ECO:0000313" key="3">
    <source>
        <dbReference type="Proteomes" id="UP000267096"/>
    </source>
</evidence>
<dbReference type="WBParaSite" id="ASIM_0000327901-mRNA-1">
    <property type="protein sequence ID" value="ASIM_0000327901-mRNA-1"/>
    <property type="gene ID" value="ASIM_0000327901"/>
</dbReference>
<accession>A0A0M3J6T8</accession>
<evidence type="ECO:0000259" key="1">
    <source>
        <dbReference type="Pfam" id="PF20262"/>
    </source>
</evidence>
<dbReference type="Proteomes" id="UP000267096">
    <property type="component" value="Unassembled WGS sequence"/>
</dbReference>
<organism evidence="4">
    <name type="scientific">Anisakis simplex</name>
    <name type="common">Herring worm</name>
    <dbReference type="NCBI Taxonomy" id="6269"/>
    <lineage>
        <taxon>Eukaryota</taxon>
        <taxon>Metazoa</taxon>
        <taxon>Ecdysozoa</taxon>
        <taxon>Nematoda</taxon>
        <taxon>Chromadorea</taxon>
        <taxon>Rhabditida</taxon>
        <taxon>Spirurina</taxon>
        <taxon>Ascaridomorpha</taxon>
        <taxon>Ascaridoidea</taxon>
        <taxon>Anisakidae</taxon>
        <taxon>Anisakis</taxon>
        <taxon>Anisakis simplex complex</taxon>
    </lineage>
</organism>
<dbReference type="GO" id="GO:0005261">
    <property type="term" value="F:monoatomic cation channel activity"/>
    <property type="evidence" value="ECO:0007669"/>
    <property type="project" value="TreeGrafter"/>
</dbReference>
<dbReference type="GO" id="GO:0030424">
    <property type="term" value="C:axon"/>
    <property type="evidence" value="ECO:0007669"/>
    <property type="project" value="TreeGrafter"/>
</dbReference>
<evidence type="ECO:0000313" key="4">
    <source>
        <dbReference type="WBParaSite" id="ASIM_0000327901-mRNA-1"/>
    </source>
</evidence>
<dbReference type="AlphaFoldDB" id="A0A0M3J6T8"/>